<dbReference type="GO" id="GO:0000981">
    <property type="term" value="F:DNA-binding transcription factor activity, RNA polymerase II-specific"/>
    <property type="evidence" value="ECO:0007669"/>
    <property type="project" value="TreeGrafter"/>
</dbReference>
<dbReference type="Proteomes" id="UP000605846">
    <property type="component" value="Unassembled WGS sequence"/>
</dbReference>
<feature type="coiled-coil region" evidence="9">
    <location>
        <begin position="255"/>
        <end position="282"/>
    </location>
</feature>
<dbReference type="Pfam" id="PF00320">
    <property type="entry name" value="GATA"/>
    <property type="match status" value="1"/>
</dbReference>
<keyword evidence="4" id="KW-0862">Zinc</keyword>
<dbReference type="InterPro" id="IPR039355">
    <property type="entry name" value="Transcription_factor_GATA"/>
</dbReference>
<dbReference type="InterPro" id="IPR000679">
    <property type="entry name" value="Znf_GATA"/>
</dbReference>
<evidence type="ECO:0000256" key="10">
    <source>
        <dbReference type="SAM" id="MobiDB-lite"/>
    </source>
</evidence>
<feature type="compositionally biased region" description="Low complexity" evidence="10">
    <location>
        <begin position="186"/>
        <end position="195"/>
    </location>
</feature>
<keyword evidence="6" id="KW-0804">Transcription</keyword>
<keyword evidence="13" id="KW-1185">Reference proteome</keyword>
<comment type="caution">
    <text evidence="12">The sequence shown here is derived from an EMBL/GenBank/DDBJ whole genome shotgun (WGS) entry which is preliminary data.</text>
</comment>
<dbReference type="FunFam" id="3.30.50.10:FF:000007">
    <property type="entry name" value="Nitrogen regulatory AreA, N-terminal"/>
    <property type="match status" value="1"/>
</dbReference>
<accession>A0A8H7BSY5</accession>
<evidence type="ECO:0000256" key="7">
    <source>
        <dbReference type="ARBA" id="ARBA00023242"/>
    </source>
</evidence>
<evidence type="ECO:0000256" key="9">
    <source>
        <dbReference type="SAM" id="Coils"/>
    </source>
</evidence>
<evidence type="ECO:0000313" key="13">
    <source>
        <dbReference type="Proteomes" id="UP000605846"/>
    </source>
</evidence>
<dbReference type="PANTHER" id="PTHR10071:SF335">
    <property type="entry name" value="IRON-SENSING TRANSCRIPTIONAL REPRESSOR-RELATED"/>
    <property type="match status" value="1"/>
</dbReference>
<dbReference type="PANTHER" id="PTHR10071">
    <property type="entry name" value="TRANSCRIPTION FACTOR GATA FAMILY MEMBER"/>
    <property type="match status" value="1"/>
</dbReference>
<dbReference type="GO" id="GO:0045944">
    <property type="term" value="P:positive regulation of transcription by RNA polymerase II"/>
    <property type="evidence" value="ECO:0007669"/>
    <property type="project" value="TreeGrafter"/>
</dbReference>
<keyword evidence="7" id="KW-0539">Nucleus</keyword>
<protein>
    <recommendedName>
        <fullName evidence="11">GATA-type domain-containing protein</fullName>
    </recommendedName>
</protein>
<dbReference type="OrthoDB" id="515401at2759"/>
<dbReference type="PRINTS" id="PR00619">
    <property type="entry name" value="GATAZNFINGER"/>
</dbReference>
<gene>
    <name evidence="12" type="ORF">EC973_008700</name>
</gene>
<dbReference type="PROSITE" id="PS00344">
    <property type="entry name" value="GATA_ZN_FINGER_1"/>
    <property type="match status" value="1"/>
</dbReference>
<evidence type="ECO:0000256" key="5">
    <source>
        <dbReference type="ARBA" id="ARBA00023015"/>
    </source>
</evidence>
<feature type="region of interest" description="Disordered" evidence="10">
    <location>
        <begin position="118"/>
        <end position="195"/>
    </location>
</feature>
<dbReference type="CDD" id="cd00202">
    <property type="entry name" value="ZnF_GATA"/>
    <property type="match status" value="1"/>
</dbReference>
<evidence type="ECO:0000256" key="2">
    <source>
        <dbReference type="ARBA" id="ARBA00022723"/>
    </source>
</evidence>
<evidence type="ECO:0000256" key="4">
    <source>
        <dbReference type="ARBA" id="ARBA00022833"/>
    </source>
</evidence>
<reference evidence="12" key="1">
    <citation type="submission" date="2020-01" db="EMBL/GenBank/DDBJ databases">
        <title>Genome Sequencing of Three Apophysomyces-Like Fungal Strains Confirms a Novel Fungal Genus in the Mucoromycota with divergent Burkholderia-like Endosymbiotic Bacteria.</title>
        <authorList>
            <person name="Stajich J.E."/>
            <person name="Macias A.M."/>
            <person name="Carter-House D."/>
            <person name="Lovett B."/>
            <person name="Kasson L.R."/>
            <person name="Berry K."/>
            <person name="Grigoriev I."/>
            <person name="Chang Y."/>
            <person name="Spatafora J."/>
            <person name="Kasson M.T."/>
        </authorList>
    </citation>
    <scope>NUCLEOTIDE SEQUENCE</scope>
    <source>
        <strain evidence="12">NRRL A-21654</strain>
    </source>
</reference>
<dbReference type="SUPFAM" id="SSF57716">
    <property type="entry name" value="Glucocorticoid receptor-like (DNA-binding domain)"/>
    <property type="match status" value="1"/>
</dbReference>
<dbReference type="SMART" id="SM00401">
    <property type="entry name" value="ZnF_GATA"/>
    <property type="match status" value="1"/>
</dbReference>
<keyword evidence="2" id="KW-0479">Metal-binding</keyword>
<evidence type="ECO:0000256" key="6">
    <source>
        <dbReference type="ARBA" id="ARBA00023163"/>
    </source>
</evidence>
<evidence type="ECO:0000256" key="8">
    <source>
        <dbReference type="PROSITE-ProRule" id="PRU00094"/>
    </source>
</evidence>
<feature type="region of interest" description="Disordered" evidence="10">
    <location>
        <begin position="302"/>
        <end position="376"/>
    </location>
</feature>
<organism evidence="12 13">
    <name type="scientific">Apophysomyces ossiformis</name>
    <dbReference type="NCBI Taxonomy" id="679940"/>
    <lineage>
        <taxon>Eukaryota</taxon>
        <taxon>Fungi</taxon>
        <taxon>Fungi incertae sedis</taxon>
        <taxon>Mucoromycota</taxon>
        <taxon>Mucoromycotina</taxon>
        <taxon>Mucoromycetes</taxon>
        <taxon>Mucorales</taxon>
        <taxon>Mucorineae</taxon>
        <taxon>Mucoraceae</taxon>
        <taxon>Apophysomyces</taxon>
    </lineage>
</organism>
<dbReference type="AlphaFoldDB" id="A0A8H7BSY5"/>
<name>A0A8H7BSY5_9FUNG</name>
<feature type="domain" description="GATA-type" evidence="11">
    <location>
        <begin position="67"/>
        <end position="120"/>
    </location>
</feature>
<dbReference type="Gene3D" id="3.30.50.10">
    <property type="entry name" value="Erythroid Transcription Factor GATA-1, subunit A"/>
    <property type="match status" value="1"/>
</dbReference>
<dbReference type="GO" id="GO:0000122">
    <property type="term" value="P:negative regulation of transcription by RNA polymerase II"/>
    <property type="evidence" value="ECO:0007669"/>
    <property type="project" value="TreeGrafter"/>
</dbReference>
<dbReference type="InterPro" id="IPR013088">
    <property type="entry name" value="Znf_NHR/GATA"/>
</dbReference>
<keyword evidence="3 8" id="KW-0863">Zinc-finger</keyword>
<evidence type="ECO:0000259" key="11">
    <source>
        <dbReference type="PROSITE" id="PS50114"/>
    </source>
</evidence>
<evidence type="ECO:0000256" key="3">
    <source>
        <dbReference type="ARBA" id="ARBA00022771"/>
    </source>
</evidence>
<evidence type="ECO:0000256" key="1">
    <source>
        <dbReference type="ARBA" id="ARBA00004123"/>
    </source>
</evidence>
<dbReference type="GO" id="GO:0005634">
    <property type="term" value="C:nucleus"/>
    <property type="evidence" value="ECO:0007669"/>
    <property type="project" value="UniProtKB-SubCell"/>
</dbReference>
<proteinExistence type="predicted"/>
<evidence type="ECO:0000313" key="12">
    <source>
        <dbReference type="EMBL" id="KAF7726465.1"/>
    </source>
</evidence>
<keyword evidence="5" id="KW-0805">Transcription regulation</keyword>
<dbReference type="EMBL" id="JABAYA010000078">
    <property type="protein sequence ID" value="KAF7726465.1"/>
    <property type="molecule type" value="Genomic_DNA"/>
</dbReference>
<keyword evidence="9" id="KW-0175">Coiled coil</keyword>
<comment type="subcellular location">
    <subcellularLocation>
        <location evidence="1">Nucleus</location>
    </subcellularLocation>
</comment>
<sequence>MKSRKRSLTRCVQCHSSFRPLLWGRESGKGPVCDGCSTGDNDNLHSSADESRDDDGQDKHETLKDKVDEGTVCANCGTSTTPLWRRDTSGKTICNACGLYYKLHRVHRPATMMRTVIKRRKRCSSSEKKQQQQQQQQSLEEYTNDKKQQQHHHHQQQQRDKSSSQAPIRSPIEHKLSFDEDEEAESCSSRSSVGSASLAQDQAAMLFDDKKVNSFTLPPLHRPQALPPILQYHHSPYQHPTTTTTNTNTIANDHVHACQNNLDALRSQRQELQREVARLSTLLSKNVAMLTTLDQAIANPTPPGQCRLCPPSPPSSAVEEQQVARSLLSLASSPPLPKLNPSPSSHEHHPRLPPISVSMANDSSPPPVVDVLPFRP</sequence>
<dbReference type="PROSITE" id="PS50114">
    <property type="entry name" value="GATA_ZN_FINGER_2"/>
    <property type="match status" value="1"/>
</dbReference>
<dbReference type="GO" id="GO:0008270">
    <property type="term" value="F:zinc ion binding"/>
    <property type="evidence" value="ECO:0007669"/>
    <property type="project" value="UniProtKB-KW"/>
</dbReference>
<feature type="region of interest" description="Disordered" evidence="10">
    <location>
        <begin position="44"/>
        <end position="63"/>
    </location>
</feature>
<dbReference type="GO" id="GO:0000978">
    <property type="term" value="F:RNA polymerase II cis-regulatory region sequence-specific DNA binding"/>
    <property type="evidence" value="ECO:0007669"/>
    <property type="project" value="TreeGrafter"/>
</dbReference>